<dbReference type="PANTHER" id="PTHR20854:SF4">
    <property type="entry name" value="INOSITOL-1-MONOPHOSPHATASE-RELATED"/>
    <property type="match status" value="1"/>
</dbReference>
<gene>
    <name evidence="2" type="ORF">DSCO28_12690</name>
</gene>
<feature type="binding site" evidence="1">
    <location>
        <position position="91"/>
    </location>
    <ligand>
        <name>Mg(2+)</name>
        <dbReference type="ChEBI" id="CHEBI:18420"/>
        <label>1</label>
        <note>catalytic</note>
    </ligand>
</feature>
<proteinExistence type="predicted"/>
<reference evidence="2 3" key="1">
    <citation type="submission" date="2019-11" db="EMBL/GenBank/DDBJ databases">
        <title>Comparative genomics of hydrocarbon-degrading Desulfosarcina strains.</title>
        <authorList>
            <person name="Watanabe M."/>
            <person name="Kojima H."/>
            <person name="Fukui M."/>
        </authorList>
    </citation>
    <scope>NUCLEOTIDE SEQUENCE [LARGE SCALE GENOMIC DNA]</scope>
    <source>
        <strain evidence="2 3">28bB2T</strain>
    </source>
</reference>
<accession>A0A5K7ZR76</accession>
<evidence type="ECO:0000313" key="2">
    <source>
        <dbReference type="EMBL" id="BBO80703.1"/>
    </source>
</evidence>
<dbReference type="PANTHER" id="PTHR20854">
    <property type="entry name" value="INOSITOL MONOPHOSPHATASE"/>
    <property type="match status" value="1"/>
</dbReference>
<evidence type="ECO:0000313" key="3">
    <source>
        <dbReference type="Proteomes" id="UP000425960"/>
    </source>
</evidence>
<comment type="cofactor">
    <cofactor evidence="1">
        <name>Mg(2+)</name>
        <dbReference type="ChEBI" id="CHEBI:18420"/>
    </cofactor>
</comment>
<feature type="binding site" evidence="1">
    <location>
        <position position="94"/>
    </location>
    <ligand>
        <name>Mg(2+)</name>
        <dbReference type="ChEBI" id="CHEBI:18420"/>
        <label>1</label>
        <note>catalytic</note>
    </ligand>
</feature>
<protein>
    <submittedName>
        <fullName evidence="2">Inositol-phosphate phosphatase</fullName>
    </submittedName>
</protein>
<dbReference type="RefSeq" id="WP_155309315.1">
    <property type="nucleotide sequence ID" value="NZ_AP021876.1"/>
</dbReference>
<dbReference type="Pfam" id="PF00459">
    <property type="entry name" value="Inositol_P"/>
    <property type="match status" value="1"/>
</dbReference>
<dbReference type="GO" id="GO:0006020">
    <property type="term" value="P:inositol metabolic process"/>
    <property type="evidence" value="ECO:0007669"/>
    <property type="project" value="TreeGrafter"/>
</dbReference>
<dbReference type="Gene3D" id="3.40.190.80">
    <property type="match status" value="1"/>
</dbReference>
<dbReference type="Gene3D" id="3.30.540.10">
    <property type="entry name" value="Fructose-1,6-Bisphosphatase, subunit A, domain 1"/>
    <property type="match status" value="1"/>
</dbReference>
<dbReference type="KEGG" id="dov:DSCO28_12690"/>
<keyword evidence="1" id="KW-0460">Magnesium</keyword>
<keyword evidence="1" id="KW-0479">Metal-binding</keyword>
<sequence length="266" mass="29868">MTKEPSHGIEALTAFALNAIRGAGQIALESFSKGGSAAKFDEGLITRAELQISQRFRQGLDQSYPDHQMFTSRTPDTQYTHDSRRYLWIFDPIDGVDNYQAGIPIWGMSLALFENFWPVFGAFYMPATGDLFYAQAGGKAYWGEREIRMADDRAIDDESLMFTFSRFHRYYLSEFPGKIRNLGCTGAHLCYVAMGRADIAVTANETFQDLAATRVIVEAAGGRIFKTSGEKFYLNDYLNGERIEEHLLVTAPGNCQALLDCLQKRS</sequence>
<dbReference type="GO" id="GO:0046872">
    <property type="term" value="F:metal ion binding"/>
    <property type="evidence" value="ECO:0007669"/>
    <property type="project" value="UniProtKB-KW"/>
</dbReference>
<dbReference type="AlphaFoldDB" id="A0A5K7ZR76"/>
<feature type="binding site" evidence="1">
    <location>
        <position position="93"/>
    </location>
    <ligand>
        <name>Mg(2+)</name>
        <dbReference type="ChEBI" id="CHEBI:18420"/>
        <label>2</label>
    </ligand>
</feature>
<dbReference type="SUPFAM" id="SSF56655">
    <property type="entry name" value="Carbohydrate phosphatase"/>
    <property type="match status" value="1"/>
</dbReference>
<dbReference type="PRINTS" id="PR00377">
    <property type="entry name" value="IMPHPHTASES"/>
</dbReference>
<dbReference type="GO" id="GO:0008934">
    <property type="term" value="F:inositol monophosphate 1-phosphatase activity"/>
    <property type="evidence" value="ECO:0007669"/>
    <property type="project" value="TreeGrafter"/>
</dbReference>
<feature type="binding site" evidence="1">
    <location>
        <position position="209"/>
    </location>
    <ligand>
        <name>Mg(2+)</name>
        <dbReference type="ChEBI" id="CHEBI:18420"/>
        <label>1</label>
        <note>catalytic</note>
    </ligand>
</feature>
<dbReference type="InterPro" id="IPR000760">
    <property type="entry name" value="Inositol_monophosphatase-like"/>
</dbReference>
<organism evidence="2 3">
    <name type="scientific">Desulfosarcina ovata subsp. sediminis</name>
    <dbReference type="NCBI Taxonomy" id="885957"/>
    <lineage>
        <taxon>Bacteria</taxon>
        <taxon>Pseudomonadati</taxon>
        <taxon>Thermodesulfobacteriota</taxon>
        <taxon>Desulfobacteria</taxon>
        <taxon>Desulfobacterales</taxon>
        <taxon>Desulfosarcinaceae</taxon>
        <taxon>Desulfosarcina</taxon>
    </lineage>
</organism>
<dbReference type="GO" id="GO:0007165">
    <property type="term" value="P:signal transduction"/>
    <property type="evidence" value="ECO:0007669"/>
    <property type="project" value="TreeGrafter"/>
</dbReference>
<name>A0A5K7ZR76_9BACT</name>
<evidence type="ECO:0000256" key="1">
    <source>
        <dbReference type="PIRSR" id="PIRSR600760-2"/>
    </source>
</evidence>
<dbReference type="EMBL" id="AP021876">
    <property type="protein sequence ID" value="BBO80703.1"/>
    <property type="molecule type" value="Genomic_DNA"/>
</dbReference>
<dbReference type="Proteomes" id="UP000425960">
    <property type="component" value="Chromosome"/>
</dbReference>